<dbReference type="SUPFAM" id="SSF46689">
    <property type="entry name" value="Homeodomain-like"/>
    <property type="match status" value="1"/>
</dbReference>
<reference evidence="1 2" key="1">
    <citation type="submission" date="2019-07" db="EMBL/GenBank/DDBJ databases">
        <title>Lentzea xizangensis sp. nov., isolated from Qinghai-Tibetan Plateau Soils.</title>
        <authorList>
            <person name="Huang J."/>
        </authorList>
    </citation>
    <scope>NUCLEOTIDE SEQUENCE [LARGE SCALE GENOMIC DNA]</scope>
    <source>
        <strain evidence="1 2">FXJ1.1311</strain>
    </source>
</reference>
<dbReference type="InterPro" id="IPR009057">
    <property type="entry name" value="Homeodomain-like_sf"/>
</dbReference>
<sequence length="70" mass="7699">MVGVEDARRLSPAEREVLRLRVVAALESGRVEGYRRAAEVFGVSERSVGGWWRAVTVWPSGGCGVRGRRS</sequence>
<comment type="caution">
    <text evidence="1">The sequence shown here is derived from an EMBL/GenBank/DDBJ whole genome shotgun (WGS) entry which is preliminary data.</text>
</comment>
<dbReference type="OrthoDB" id="8479510at2"/>
<keyword evidence="2" id="KW-1185">Reference proteome</keyword>
<organism evidence="1 2">
    <name type="scientific">Lentzea tibetensis</name>
    <dbReference type="NCBI Taxonomy" id="2591470"/>
    <lineage>
        <taxon>Bacteria</taxon>
        <taxon>Bacillati</taxon>
        <taxon>Actinomycetota</taxon>
        <taxon>Actinomycetes</taxon>
        <taxon>Pseudonocardiales</taxon>
        <taxon>Pseudonocardiaceae</taxon>
        <taxon>Lentzea</taxon>
    </lineage>
</organism>
<name>A0A563EFB8_9PSEU</name>
<dbReference type="Proteomes" id="UP000316639">
    <property type="component" value="Unassembled WGS sequence"/>
</dbReference>
<dbReference type="RefSeq" id="WP_146360903.1">
    <property type="nucleotide sequence ID" value="NZ_VOBR01000054.1"/>
</dbReference>
<dbReference type="AlphaFoldDB" id="A0A563EFB8"/>
<protein>
    <submittedName>
        <fullName evidence="1">Helix-turn-helix domain-containing protein</fullName>
    </submittedName>
</protein>
<proteinExistence type="predicted"/>
<evidence type="ECO:0000313" key="2">
    <source>
        <dbReference type="Proteomes" id="UP000316639"/>
    </source>
</evidence>
<accession>A0A563EFB8</accession>
<gene>
    <name evidence="1" type="ORF">FKR81_41595</name>
</gene>
<evidence type="ECO:0000313" key="1">
    <source>
        <dbReference type="EMBL" id="TWP44181.1"/>
    </source>
</evidence>
<dbReference type="EMBL" id="VOBR01000054">
    <property type="protein sequence ID" value="TWP44181.1"/>
    <property type="molecule type" value="Genomic_DNA"/>
</dbReference>